<dbReference type="GO" id="GO:0006995">
    <property type="term" value="P:cellular response to nitrogen starvation"/>
    <property type="evidence" value="ECO:0007669"/>
    <property type="project" value="TreeGrafter"/>
</dbReference>
<feature type="domain" description="Autophagy protein ATG5 alpha-helical bundle region" evidence="8">
    <location>
        <begin position="109"/>
        <end position="162"/>
    </location>
</feature>
<dbReference type="AlphaFoldDB" id="A0AAD9MF93"/>
<organism evidence="10 11">
    <name type="scientific">Phyllachora maydis</name>
    <dbReference type="NCBI Taxonomy" id="1825666"/>
    <lineage>
        <taxon>Eukaryota</taxon>
        <taxon>Fungi</taxon>
        <taxon>Dikarya</taxon>
        <taxon>Ascomycota</taxon>
        <taxon>Pezizomycotina</taxon>
        <taxon>Sordariomycetes</taxon>
        <taxon>Sordariomycetidae</taxon>
        <taxon>Phyllachorales</taxon>
        <taxon>Phyllachoraceae</taxon>
        <taxon>Phyllachora</taxon>
    </lineage>
</organism>
<dbReference type="InterPro" id="IPR048940">
    <property type="entry name" value="ATG5_HBR"/>
</dbReference>
<comment type="function">
    <text evidence="6">Involved in cytoplasm to vacuole transport (Cvt) and autophagic vesicle formation.</text>
</comment>
<feature type="domain" description="Autophagy protein ATG5 UblA" evidence="9">
    <location>
        <begin position="16"/>
        <end position="95"/>
    </location>
</feature>
<keyword evidence="5 6" id="KW-0072">Autophagy</keyword>
<comment type="subcellular location">
    <subcellularLocation>
        <location evidence="1 6">Preautophagosomal structure membrane</location>
        <topology evidence="1 6">Peripheral membrane protein</topology>
    </subcellularLocation>
</comment>
<keyword evidence="4 6" id="KW-0832">Ubl conjugation</keyword>
<evidence type="ECO:0000313" key="10">
    <source>
        <dbReference type="EMBL" id="KAK2074282.1"/>
    </source>
</evidence>
<dbReference type="Pfam" id="PF04106">
    <property type="entry name" value="ATG5_UblB"/>
    <property type="match status" value="1"/>
</dbReference>
<evidence type="ECO:0000259" key="7">
    <source>
        <dbReference type="Pfam" id="PF04106"/>
    </source>
</evidence>
<dbReference type="InterPro" id="IPR007239">
    <property type="entry name" value="Atg5"/>
</dbReference>
<dbReference type="Gene3D" id="3.10.20.90">
    <property type="entry name" value="Phosphatidylinositol 3-kinase Catalytic Subunit, Chain A, domain 1"/>
    <property type="match status" value="1"/>
</dbReference>
<keyword evidence="6" id="KW-0813">Transport</keyword>
<dbReference type="InterPro" id="IPR048318">
    <property type="entry name" value="ATG5_UblB"/>
</dbReference>
<protein>
    <recommendedName>
        <fullName evidence="6">Autophagy protein 5</fullName>
    </recommendedName>
</protein>
<evidence type="ECO:0000259" key="9">
    <source>
        <dbReference type="Pfam" id="PF20638"/>
    </source>
</evidence>
<dbReference type="EMBL" id="JAQQPM010000008">
    <property type="protein sequence ID" value="KAK2074282.1"/>
    <property type="molecule type" value="Genomic_DNA"/>
</dbReference>
<dbReference type="InterPro" id="IPR048939">
    <property type="entry name" value="ATG5_UblA"/>
</dbReference>
<dbReference type="GO" id="GO:0019776">
    <property type="term" value="F:Atg8-family ligase activity"/>
    <property type="evidence" value="ECO:0007669"/>
    <property type="project" value="TreeGrafter"/>
</dbReference>
<evidence type="ECO:0000256" key="1">
    <source>
        <dbReference type="ARBA" id="ARBA00004623"/>
    </source>
</evidence>
<comment type="caution">
    <text evidence="10">The sequence shown here is derived from an EMBL/GenBank/DDBJ whole genome shotgun (WGS) entry which is preliminary data.</text>
</comment>
<dbReference type="GO" id="GO:0034274">
    <property type="term" value="C:Atg12-Atg5-Atg16 complex"/>
    <property type="evidence" value="ECO:0007669"/>
    <property type="project" value="TreeGrafter"/>
</dbReference>
<dbReference type="Pfam" id="PF20638">
    <property type="entry name" value="ATG5_UblA"/>
    <property type="match status" value="1"/>
</dbReference>
<keyword evidence="6" id="KW-0472">Membrane</keyword>
<sequence length="255" mass="26943">MSAGAPPPSPSVAQTLWAQRVPVYVTHRARRTDDAAPFVASVPRFGYLALLLPRLRAFFGAACSTFHHELVPLRALPVGLLLDLYRPALPWRLEVAAADDDADGPAPDVADVFMNAAKEADFVRNGHAKQIMGLSKAKTTALWHAVRDGDGAAFARLHAGLLDAPAPLKKVPLRLYVPHAAAGAYRVVQAPVAAAPPQKTLGQALAALLPGLFPAAGAHVLMHGAPVPLAAPLEELMREAAFPDGWLCLTVVLVT</sequence>
<evidence type="ECO:0000256" key="2">
    <source>
        <dbReference type="ARBA" id="ARBA00006910"/>
    </source>
</evidence>
<evidence type="ECO:0000256" key="4">
    <source>
        <dbReference type="ARBA" id="ARBA00022843"/>
    </source>
</evidence>
<gene>
    <name evidence="10" type="ORF">P8C59_008502</name>
</gene>
<dbReference type="GO" id="GO:0044233">
    <property type="term" value="C:mitochondria-associated endoplasmic reticulum membrane contact site"/>
    <property type="evidence" value="ECO:0007669"/>
    <property type="project" value="TreeGrafter"/>
</dbReference>
<name>A0AAD9MF93_9PEZI</name>
<comment type="similarity">
    <text evidence="2 6">Belongs to the ATG5 family.</text>
</comment>
<evidence type="ECO:0000256" key="3">
    <source>
        <dbReference type="ARBA" id="ARBA00022499"/>
    </source>
</evidence>
<dbReference type="InterPro" id="IPR042526">
    <property type="entry name" value="Atg5_HR"/>
</dbReference>
<dbReference type="Gene3D" id="1.10.246.190">
    <property type="entry name" value="Autophagy protein Apg5, helix rich domain"/>
    <property type="match status" value="1"/>
</dbReference>
<dbReference type="InterPro" id="IPR042527">
    <property type="entry name" value="Atg5_UblA_dom_sf"/>
</dbReference>
<dbReference type="PANTHER" id="PTHR13040">
    <property type="entry name" value="AUTOPHAGY PROTEIN 5"/>
    <property type="match status" value="1"/>
</dbReference>
<reference evidence="10" key="1">
    <citation type="journal article" date="2023" name="Mol. Plant Microbe Interact.">
        <title>Elucidating the Obligate Nature and Biological Capacity of an Invasive Fungal Corn Pathogen.</title>
        <authorList>
            <person name="MacCready J.S."/>
            <person name="Roggenkamp E.M."/>
            <person name="Gdanetz K."/>
            <person name="Chilvers M.I."/>
        </authorList>
    </citation>
    <scope>NUCLEOTIDE SEQUENCE</scope>
    <source>
        <strain evidence="10">PM02</strain>
    </source>
</reference>
<dbReference type="GO" id="GO:0000422">
    <property type="term" value="P:autophagy of mitochondrion"/>
    <property type="evidence" value="ECO:0007669"/>
    <property type="project" value="TreeGrafter"/>
</dbReference>
<evidence type="ECO:0000313" key="11">
    <source>
        <dbReference type="Proteomes" id="UP001217918"/>
    </source>
</evidence>
<keyword evidence="11" id="KW-1185">Reference proteome</keyword>
<dbReference type="Proteomes" id="UP001217918">
    <property type="component" value="Unassembled WGS sequence"/>
</dbReference>
<keyword evidence="3 6" id="KW-1017">Isopeptide bond</keyword>
<dbReference type="GO" id="GO:0034727">
    <property type="term" value="P:piecemeal microautophagy of the nucleus"/>
    <property type="evidence" value="ECO:0007669"/>
    <property type="project" value="TreeGrafter"/>
</dbReference>
<feature type="domain" description="Autophagy protein ATG5 UblB" evidence="7">
    <location>
        <begin position="170"/>
        <end position="251"/>
    </location>
</feature>
<dbReference type="PANTHER" id="PTHR13040:SF2">
    <property type="entry name" value="AUTOPHAGY PROTEIN 5"/>
    <property type="match status" value="1"/>
</dbReference>
<evidence type="ECO:0000256" key="5">
    <source>
        <dbReference type="ARBA" id="ARBA00023006"/>
    </source>
</evidence>
<accession>A0AAD9MF93</accession>
<proteinExistence type="inferred from homology"/>
<comment type="subunit">
    <text evidence="6">Conjugated with ATG12.</text>
</comment>
<dbReference type="Gene3D" id="3.10.20.620">
    <property type="match status" value="1"/>
</dbReference>
<dbReference type="GO" id="GO:0034045">
    <property type="term" value="C:phagophore assembly site membrane"/>
    <property type="evidence" value="ECO:0007669"/>
    <property type="project" value="UniProtKB-SubCell"/>
</dbReference>
<dbReference type="GO" id="GO:0005776">
    <property type="term" value="C:autophagosome"/>
    <property type="evidence" value="ECO:0007669"/>
    <property type="project" value="TreeGrafter"/>
</dbReference>
<evidence type="ECO:0000256" key="6">
    <source>
        <dbReference type="RuleBase" id="RU361202"/>
    </source>
</evidence>
<dbReference type="Pfam" id="PF20637">
    <property type="entry name" value="ATG5_HBR"/>
    <property type="match status" value="1"/>
</dbReference>
<dbReference type="GO" id="GO:0061908">
    <property type="term" value="C:phagophore"/>
    <property type="evidence" value="ECO:0007669"/>
    <property type="project" value="TreeGrafter"/>
</dbReference>
<evidence type="ECO:0000259" key="8">
    <source>
        <dbReference type="Pfam" id="PF20637"/>
    </source>
</evidence>